<proteinExistence type="predicted"/>
<gene>
    <name evidence="1" type="ORF">SMN809_LOCUS36222</name>
</gene>
<dbReference type="EMBL" id="CAJOBI010088508">
    <property type="protein sequence ID" value="CAF4530758.1"/>
    <property type="molecule type" value="Genomic_DNA"/>
</dbReference>
<feature type="non-terminal residue" evidence="1">
    <location>
        <position position="1"/>
    </location>
</feature>
<evidence type="ECO:0000313" key="2">
    <source>
        <dbReference type="Proteomes" id="UP000676336"/>
    </source>
</evidence>
<dbReference type="AlphaFoldDB" id="A0A8S2Y2X2"/>
<protein>
    <submittedName>
        <fullName evidence="1">Uncharacterized protein</fullName>
    </submittedName>
</protein>
<reference evidence="1" key="1">
    <citation type="submission" date="2021-02" db="EMBL/GenBank/DDBJ databases">
        <authorList>
            <person name="Nowell W R."/>
        </authorList>
    </citation>
    <scope>NUCLEOTIDE SEQUENCE</scope>
</reference>
<comment type="caution">
    <text evidence="1">The sequence shown here is derived from an EMBL/GenBank/DDBJ whole genome shotgun (WGS) entry which is preliminary data.</text>
</comment>
<evidence type="ECO:0000313" key="1">
    <source>
        <dbReference type="EMBL" id="CAF4530758.1"/>
    </source>
</evidence>
<accession>A0A8S2Y2X2</accession>
<sequence length="68" mass="7822">DWRKNYLSTILDENPLINPPLSVCRLGFTAIDKWHQQNVNIGLLNLGDVNNSNDDLHSRVDRTSSRFN</sequence>
<dbReference type="Proteomes" id="UP000676336">
    <property type="component" value="Unassembled WGS sequence"/>
</dbReference>
<organism evidence="1 2">
    <name type="scientific">Rotaria magnacalcarata</name>
    <dbReference type="NCBI Taxonomy" id="392030"/>
    <lineage>
        <taxon>Eukaryota</taxon>
        <taxon>Metazoa</taxon>
        <taxon>Spiralia</taxon>
        <taxon>Gnathifera</taxon>
        <taxon>Rotifera</taxon>
        <taxon>Eurotatoria</taxon>
        <taxon>Bdelloidea</taxon>
        <taxon>Philodinida</taxon>
        <taxon>Philodinidae</taxon>
        <taxon>Rotaria</taxon>
    </lineage>
</organism>
<name>A0A8S2Y2X2_9BILA</name>